<evidence type="ECO:0000256" key="1">
    <source>
        <dbReference type="SAM" id="Phobius"/>
    </source>
</evidence>
<dbReference type="Gene3D" id="2.60.120.1440">
    <property type="match status" value="1"/>
</dbReference>
<gene>
    <name evidence="4" type="ORF">OL497_20845</name>
</gene>
<evidence type="ECO:0000313" key="5">
    <source>
        <dbReference type="Proteomes" id="UP001207742"/>
    </source>
</evidence>
<keyword evidence="1" id="KW-0812">Transmembrane</keyword>
<dbReference type="Pfam" id="PF16344">
    <property type="entry name" value="FecR_C"/>
    <property type="match status" value="1"/>
</dbReference>
<dbReference type="InterPro" id="IPR032508">
    <property type="entry name" value="FecR_C"/>
</dbReference>
<dbReference type="InterPro" id="IPR012373">
    <property type="entry name" value="Ferrdict_sens_TM"/>
</dbReference>
<name>A0ABT3IQW8_9BACT</name>
<dbReference type="InterPro" id="IPR006860">
    <property type="entry name" value="FecR"/>
</dbReference>
<feature type="transmembrane region" description="Helical" evidence="1">
    <location>
        <begin position="88"/>
        <end position="110"/>
    </location>
</feature>
<dbReference type="PANTHER" id="PTHR30273">
    <property type="entry name" value="PERIPLASMIC SIGNAL SENSOR AND SIGMA FACTOR ACTIVATOR FECR-RELATED"/>
    <property type="match status" value="1"/>
</dbReference>
<dbReference type="RefSeq" id="WP_264733177.1">
    <property type="nucleotide sequence ID" value="NZ_JAPDNR010000001.1"/>
</dbReference>
<comment type="caution">
    <text evidence="4">The sequence shown here is derived from an EMBL/GenBank/DDBJ whole genome shotgun (WGS) entry which is preliminary data.</text>
</comment>
<feature type="domain" description="Protein FecR C-terminal" evidence="3">
    <location>
        <begin position="262"/>
        <end position="330"/>
    </location>
</feature>
<evidence type="ECO:0000259" key="3">
    <source>
        <dbReference type="Pfam" id="PF16344"/>
    </source>
</evidence>
<dbReference type="Pfam" id="PF04773">
    <property type="entry name" value="FecR"/>
    <property type="match status" value="1"/>
</dbReference>
<dbReference type="Proteomes" id="UP001207742">
    <property type="component" value="Unassembled WGS sequence"/>
</dbReference>
<feature type="domain" description="FecR protein" evidence="2">
    <location>
        <begin position="132"/>
        <end position="216"/>
    </location>
</feature>
<dbReference type="PIRSF" id="PIRSF018266">
    <property type="entry name" value="FecR"/>
    <property type="match status" value="1"/>
</dbReference>
<keyword evidence="1" id="KW-0472">Membrane</keyword>
<evidence type="ECO:0000313" key="4">
    <source>
        <dbReference type="EMBL" id="MCW3486361.1"/>
    </source>
</evidence>
<reference evidence="4 5" key="1">
    <citation type="submission" date="2022-10" db="EMBL/GenBank/DDBJ databases">
        <title>Chitinophaga nivalis PC15 sp. nov., isolated from Pyeongchang county, South Korea.</title>
        <authorList>
            <person name="Trinh H.N."/>
        </authorList>
    </citation>
    <scope>NUCLEOTIDE SEQUENCE [LARGE SCALE GENOMIC DNA]</scope>
    <source>
        <strain evidence="4 5">PC14</strain>
    </source>
</reference>
<keyword evidence="1" id="KW-1133">Transmembrane helix</keyword>
<sequence length="331" mass="36229">MTTQAYKALLQKYIQGNCTPAEKQLVAMMLADPAYQHLFEEALGEEGNPLEAAQGEPDEQMLLWTEKIHQRIPASQQPRRNRLLLSSVFRYAAVWIGALVMLSGLAYLIFNKDKPAQVVYIDKINNSTRPLRMMMPDSSVIIIGPGSKLSYPEVFAADTRHVLLDGEAFFDIKQDPGKPFSVGTGEIRTEVLGTAFKVTAFAGKNTTVAVASGKVRVCLATDSAAKELALLPAGRQVVYAAGKAALSETNITQLEAWQQGKLIYLDAALSSITADLERWYGVEVRYTNRERAGLLLNISLNAAAPLESTLRLIAATGNITYTLRGKTITIH</sequence>
<dbReference type="PANTHER" id="PTHR30273:SF2">
    <property type="entry name" value="PROTEIN FECR"/>
    <property type="match status" value="1"/>
</dbReference>
<protein>
    <submittedName>
        <fullName evidence="4">FecR domain-containing protein</fullName>
    </submittedName>
</protein>
<accession>A0ABT3IQW8</accession>
<evidence type="ECO:0000259" key="2">
    <source>
        <dbReference type="Pfam" id="PF04773"/>
    </source>
</evidence>
<dbReference type="Gene3D" id="3.55.50.30">
    <property type="match status" value="1"/>
</dbReference>
<keyword evidence="5" id="KW-1185">Reference proteome</keyword>
<proteinExistence type="predicted"/>
<dbReference type="EMBL" id="JAPDNS010000002">
    <property type="protein sequence ID" value="MCW3486361.1"/>
    <property type="molecule type" value="Genomic_DNA"/>
</dbReference>
<organism evidence="4 5">
    <name type="scientific">Chitinophaga nivalis</name>
    <dbReference type="NCBI Taxonomy" id="2991709"/>
    <lineage>
        <taxon>Bacteria</taxon>
        <taxon>Pseudomonadati</taxon>
        <taxon>Bacteroidota</taxon>
        <taxon>Chitinophagia</taxon>
        <taxon>Chitinophagales</taxon>
        <taxon>Chitinophagaceae</taxon>
        <taxon>Chitinophaga</taxon>
    </lineage>
</organism>